<dbReference type="PIRSF" id="PIRSF000103">
    <property type="entry name" value="HIBADH"/>
    <property type="match status" value="1"/>
</dbReference>
<protein>
    <submittedName>
        <fullName evidence="6">3-hydroxyisobutyrate dehydrogenase</fullName>
    </submittedName>
</protein>
<keyword evidence="2" id="KW-0520">NAD</keyword>
<dbReference type="AlphaFoldDB" id="A0A285TT98"/>
<accession>A0A285TT98</accession>
<dbReference type="Pfam" id="PF03446">
    <property type="entry name" value="NAD_binding_2"/>
    <property type="match status" value="1"/>
</dbReference>
<feature type="active site" evidence="3">
    <location>
        <position position="177"/>
    </location>
</feature>
<organism evidence="6 7">
    <name type="scientific">Stappia indica</name>
    <dbReference type="NCBI Taxonomy" id="538381"/>
    <lineage>
        <taxon>Bacteria</taxon>
        <taxon>Pseudomonadati</taxon>
        <taxon>Pseudomonadota</taxon>
        <taxon>Alphaproteobacteria</taxon>
        <taxon>Hyphomicrobiales</taxon>
        <taxon>Stappiaceae</taxon>
        <taxon>Stappia</taxon>
    </lineage>
</organism>
<dbReference type="GO" id="GO:0051287">
    <property type="term" value="F:NAD binding"/>
    <property type="evidence" value="ECO:0007669"/>
    <property type="project" value="InterPro"/>
</dbReference>
<dbReference type="SUPFAM" id="SSF51735">
    <property type="entry name" value="NAD(P)-binding Rossmann-fold domains"/>
    <property type="match status" value="1"/>
</dbReference>
<feature type="domain" description="6-phosphogluconate dehydrogenase NADP-binding" evidence="4">
    <location>
        <begin position="9"/>
        <end position="168"/>
    </location>
</feature>
<dbReference type="SUPFAM" id="SSF48179">
    <property type="entry name" value="6-phosphogluconate dehydrogenase C-terminal domain-like"/>
    <property type="match status" value="1"/>
</dbReference>
<dbReference type="InterPro" id="IPR008927">
    <property type="entry name" value="6-PGluconate_DH-like_C_sf"/>
</dbReference>
<proteinExistence type="predicted"/>
<dbReference type="PROSITE" id="PS00895">
    <property type="entry name" value="3_HYDROXYISOBUT_DH"/>
    <property type="match status" value="1"/>
</dbReference>
<dbReference type="OrthoDB" id="9812907at2"/>
<dbReference type="InterPro" id="IPR015815">
    <property type="entry name" value="HIBADH-related"/>
</dbReference>
<dbReference type="InterPro" id="IPR029154">
    <property type="entry name" value="HIBADH-like_NADP-bd"/>
</dbReference>
<dbReference type="InterPro" id="IPR036291">
    <property type="entry name" value="NAD(P)-bd_dom_sf"/>
</dbReference>
<keyword evidence="7" id="KW-1185">Reference proteome</keyword>
<dbReference type="Gene3D" id="1.10.1040.10">
    <property type="entry name" value="N-(1-d-carboxylethyl)-l-norvaline Dehydrogenase, domain 2"/>
    <property type="match status" value="1"/>
</dbReference>
<dbReference type="Pfam" id="PF14833">
    <property type="entry name" value="NAD_binding_11"/>
    <property type="match status" value="1"/>
</dbReference>
<evidence type="ECO:0000313" key="6">
    <source>
        <dbReference type="EMBL" id="SOC27089.1"/>
    </source>
</evidence>
<evidence type="ECO:0000259" key="5">
    <source>
        <dbReference type="Pfam" id="PF14833"/>
    </source>
</evidence>
<gene>
    <name evidence="6" type="ORF">SAMN05421512_11765</name>
</gene>
<reference evidence="6 7" key="1">
    <citation type="submission" date="2017-08" db="EMBL/GenBank/DDBJ databases">
        <authorList>
            <person name="de Groot N.N."/>
        </authorList>
    </citation>
    <scope>NUCLEOTIDE SEQUENCE [LARGE SCALE GENOMIC DNA]</scope>
    <source>
        <strain evidence="6 7">USBA 352</strain>
    </source>
</reference>
<dbReference type="Proteomes" id="UP000219331">
    <property type="component" value="Unassembled WGS sequence"/>
</dbReference>
<evidence type="ECO:0000313" key="7">
    <source>
        <dbReference type="Proteomes" id="UP000219331"/>
    </source>
</evidence>
<dbReference type="InterPro" id="IPR002204">
    <property type="entry name" value="3-OH-isobutyrate_DH-rel_CS"/>
</dbReference>
<feature type="domain" description="3-hydroxyisobutyrate dehydrogenase-like NAD-binding" evidence="5">
    <location>
        <begin position="171"/>
        <end position="291"/>
    </location>
</feature>
<dbReference type="Gene3D" id="3.40.50.720">
    <property type="entry name" value="NAD(P)-binding Rossmann-like Domain"/>
    <property type="match status" value="1"/>
</dbReference>
<dbReference type="EMBL" id="OBML01000017">
    <property type="protein sequence ID" value="SOC27089.1"/>
    <property type="molecule type" value="Genomic_DNA"/>
</dbReference>
<dbReference type="GO" id="GO:0016054">
    <property type="term" value="P:organic acid catabolic process"/>
    <property type="evidence" value="ECO:0007669"/>
    <property type="project" value="UniProtKB-ARBA"/>
</dbReference>
<evidence type="ECO:0000256" key="2">
    <source>
        <dbReference type="ARBA" id="ARBA00023027"/>
    </source>
</evidence>
<sequence>MVEQTVATKIAFIGLGRMGLPMAVNLVSAGYQVTGYDRSKEACAAFAAKGGTAADSARAAANGAEIVITMLPTSGIVASCLVGEENALADVAPGALVIDMSSSVPADTLKLAEELKARGLSLVDAPVSGGVGKAIDGTLAIMVGGEAGDAARAEPVLKAMGDRIFLAGKLGAGHVIKVLNNYVSAAGALAAVEALIVGREFGLDEDVITDILNASTGRNNTTENKVKKFILSGAFNSGFDLALMSKDIGIAAGLAGDLGLDMKLLSRTSQEWNAATEELPAGADHTEIYRYVDGGSRRG</sequence>
<dbReference type="STRING" id="538381.GCA_001696535_02838"/>
<evidence type="ECO:0000256" key="1">
    <source>
        <dbReference type="ARBA" id="ARBA00023002"/>
    </source>
</evidence>
<evidence type="ECO:0000256" key="3">
    <source>
        <dbReference type="PIRSR" id="PIRSR000103-1"/>
    </source>
</evidence>
<keyword evidence="1" id="KW-0560">Oxidoreductase</keyword>
<dbReference type="PANTHER" id="PTHR22981">
    <property type="entry name" value="3-HYDROXYISOBUTYRATE DEHYDROGENASE-RELATED"/>
    <property type="match status" value="1"/>
</dbReference>
<dbReference type="InterPro" id="IPR013328">
    <property type="entry name" value="6PGD_dom2"/>
</dbReference>
<dbReference type="RefSeq" id="WP_097176656.1">
    <property type="nucleotide sequence ID" value="NZ_OBML01000017.1"/>
</dbReference>
<dbReference type="InterPro" id="IPR006115">
    <property type="entry name" value="6PGDH_NADP-bd"/>
</dbReference>
<name>A0A285TT98_9HYPH</name>
<dbReference type="GO" id="GO:0050661">
    <property type="term" value="F:NADP binding"/>
    <property type="evidence" value="ECO:0007669"/>
    <property type="project" value="InterPro"/>
</dbReference>
<dbReference type="PANTHER" id="PTHR22981:SF7">
    <property type="entry name" value="3-HYDROXYISOBUTYRATE DEHYDROGENASE, MITOCHONDRIAL"/>
    <property type="match status" value="1"/>
</dbReference>
<evidence type="ECO:0000259" key="4">
    <source>
        <dbReference type="Pfam" id="PF03446"/>
    </source>
</evidence>
<dbReference type="GO" id="GO:0016616">
    <property type="term" value="F:oxidoreductase activity, acting on the CH-OH group of donors, NAD or NADP as acceptor"/>
    <property type="evidence" value="ECO:0007669"/>
    <property type="project" value="TreeGrafter"/>
</dbReference>